<name>A0A1N6RW12_9PSED</name>
<protein>
    <recommendedName>
        <fullName evidence="4">DUF1161 domain-containing protein</fullName>
    </recommendedName>
</protein>
<organism evidence="2 3">
    <name type="scientific">Pseudomonas flexibilis</name>
    <dbReference type="NCBI Taxonomy" id="706570"/>
    <lineage>
        <taxon>Bacteria</taxon>
        <taxon>Pseudomonadati</taxon>
        <taxon>Pseudomonadota</taxon>
        <taxon>Gammaproteobacteria</taxon>
        <taxon>Pseudomonadales</taxon>
        <taxon>Pseudomonadaceae</taxon>
        <taxon>Pseudomonas</taxon>
    </lineage>
</organism>
<accession>A0A1N6RW12</accession>
<sequence>MNLLPILGLMLLGTELQAASKPCEELKAEIAAKLQARGVHEYQLEITNPGGAVGWTVVGTCEGGSKEILYRRGRAELPDTLPDDEDADTAPLPEDERDAGPTSLPEPIRPLP</sequence>
<evidence type="ECO:0008006" key="4">
    <source>
        <dbReference type="Google" id="ProtNLM"/>
    </source>
</evidence>
<feature type="region of interest" description="Disordered" evidence="1">
    <location>
        <begin position="74"/>
        <end position="112"/>
    </location>
</feature>
<evidence type="ECO:0000256" key="1">
    <source>
        <dbReference type="SAM" id="MobiDB-lite"/>
    </source>
</evidence>
<dbReference type="InterPro" id="IPR010595">
    <property type="entry name" value="DUF1161"/>
</dbReference>
<evidence type="ECO:0000313" key="2">
    <source>
        <dbReference type="EMBL" id="SIQ33008.1"/>
    </source>
</evidence>
<evidence type="ECO:0000313" key="3">
    <source>
        <dbReference type="Proteomes" id="UP000186079"/>
    </source>
</evidence>
<dbReference type="AlphaFoldDB" id="A0A1N6RW12"/>
<reference evidence="2 3" key="1">
    <citation type="submission" date="2017-01" db="EMBL/GenBank/DDBJ databases">
        <authorList>
            <person name="Mah S.A."/>
            <person name="Swanson W.J."/>
            <person name="Moy G.W."/>
            <person name="Vacquier V.D."/>
        </authorList>
    </citation>
    <scope>NUCLEOTIDE SEQUENCE [LARGE SCALE GENOMIC DNA]</scope>
    <source>
        <strain evidence="2 3">ATCC 29606</strain>
    </source>
</reference>
<dbReference type="Pfam" id="PF06649">
    <property type="entry name" value="DUF1161"/>
    <property type="match status" value="1"/>
</dbReference>
<dbReference type="EMBL" id="FTMC01000005">
    <property type="protein sequence ID" value="SIQ33008.1"/>
    <property type="molecule type" value="Genomic_DNA"/>
</dbReference>
<proteinExistence type="predicted"/>
<gene>
    <name evidence="2" type="ORF">SAMN05421672_10589</name>
</gene>
<dbReference type="Proteomes" id="UP000186079">
    <property type="component" value="Unassembled WGS sequence"/>
</dbReference>
<feature type="compositionally biased region" description="Acidic residues" evidence="1">
    <location>
        <begin position="81"/>
        <end position="97"/>
    </location>
</feature>